<proteinExistence type="inferred from homology"/>
<name>A0A7J5YUY2_DISMA</name>
<feature type="region of interest" description="Disordered" evidence="7">
    <location>
        <begin position="25"/>
        <end position="44"/>
    </location>
</feature>
<protein>
    <submittedName>
        <fullName evidence="8">Uncharacterized protein</fullName>
    </submittedName>
</protein>
<sequence length="352" mass="38074">MFERNLHCSDRSGVCFKPGARAALPPLPSVGSHARPPRPPLHSDEGRVYAASLQEMDGLVGAVEARLSGPPGRGVTECRLWPIGPEGSLQTPAAPPCSGVTPPSDRRYDGIDATDVLLHGEQTGHEFLFHPNSGAAGEFGDLQTVRSGKHKAFYITGAAEACGGATGREQLHDPPLIFDLEVNESEETPLDTETLEYQAVAQRMARRREELLWDIANDKSVSAADYSTDASAAPCCDPEHTVCRFTLVADWRELVLVVQADGALGELVLRDNVTCLGSTFLRVTWGEKEEEGEYTVPMRVVEEGGVEGRATVAAYDWLVGGGEPFWILLFLLLYLLLTGLKQPAAAEHTETL</sequence>
<dbReference type="Proteomes" id="UP000518266">
    <property type="component" value="Unassembled WGS sequence"/>
</dbReference>
<dbReference type="Pfam" id="PF14707">
    <property type="entry name" value="Sulfatase_C"/>
    <property type="match status" value="1"/>
</dbReference>
<dbReference type="PANTHER" id="PTHR42693">
    <property type="entry name" value="ARYLSULFATASE FAMILY MEMBER"/>
    <property type="match status" value="1"/>
</dbReference>
<dbReference type="SUPFAM" id="SSF53649">
    <property type="entry name" value="Alkaline phosphatase-like"/>
    <property type="match status" value="1"/>
</dbReference>
<dbReference type="Gene3D" id="3.30.1120.10">
    <property type="match status" value="1"/>
</dbReference>
<evidence type="ECO:0000256" key="1">
    <source>
        <dbReference type="ARBA" id="ARBA00001913"/>
    </source>
</evidence>
<dbReference type="GO" id="GO:0046872">
    <property type="term" value="F:metal ion binding"/>
    <property type="evidence" value="ECO:0007669"/>
    <property type="project" value="UniProtKB-KW"/>
</dbReference>
<dbReference type="EMBL" id="JAAKFY010000008">
    <property type="protein sequence ID" value="KAF3853394.1"/>
    <property type="molecule type" value="Genomic_DNA"/>
</dbReference>
<comment type="caution">
    <text evidence="8">The sequence shown here is derived from an EMBL/GenBank/DDBJ whole genome shotgun (WGS) entry which is preliminary data.</text>
</comment>
<evidence type="ECO:0000256" key="7">
    <source>
        <dbReference type="SAM" id="MobiDB-lite"/>
    </source>
</evidence>
<comment type="similarity">
    <text evidence="2">Belongs to the sulfatase family.</text>
</comment>
<dbReference type="Gene3D" id="3.40.720.10">
    <property type="entry name" value="Alkaline Phosphatase, subunit A"/>
    <property type="match status" value="1"/>
</dbReference>
<keyword evidence="9" id="KW-1185">Reference proteome</keyword>
<keyword evidence="5" id="KW-0378">Hydrolase</keyword>
<dbReference type="FunFam" id="3.30.1120.10:FF:000006">
    <property type="entry name" value="Arylsulfatase G"/>
    <property type="match status" value="1"/>
</dbReference>
<dbReference type="AlphaFoldDB" id="A0A7J5YUY2"/>
<keyword evidence="6" id="KW-0106">Calcium</keyword>
<keyword evidence="4" id="KW-0732">Signal</keyword>
<evidence type="ECO:0000313" key="8">
    <source>
        <dbReference type="EMBL" id="KAF3853394.1"/>
    </source>
</evidence>
<evidence type="ECO:0000256" key="6">
    <source>
        <dbReference type="ARBA" id="ARBA00022837"/>
    </source>
</evidence>
<evidence type="ECO:0000313" key="9">
    <source>
        <dbReference type="Proteomes" id="UP000518266"/>
    </source>
</evidence>
<dbReference type="GO" id="GO:0004065">
    <property type="term" value="F:arylsulfatase activity"/>
    <property type="evidence" value="ECO:0007669"/>
    <property type="project" value="TreeGrafter"/>
</dbReference>
<accession>A0A7J5YUY2</accession>
<dbReference type="PANTHER" id="PTHR42693:SF42">
    <property type="entry name" value="ARYLSULFATASE G"/>
    <property type="match status" value="1"/>
</dbReference>
<dbReference type="OrthoDB" id="103349at2759"/>
<evidence type="ECO:0000256" key="3">
    <source>
        <dbReference type="ARBA" id="ARBA00022723"/>
    </source>
</evidence>
<dbReference type="InterPro" id="IPR050738">
    <property type="entry name" value="Sulfatase"/>
</dbReference>
<evidence type="ECO:0000256" key="2">
    <source>
        <dbReference type="ARBA" id="ARBA00008779"/>
    </source>
</evidence>
<organism evidence="8 9">
    <name type="scientific">Dissostichus mawsoni</name>
    <name type="common">Antarctic cod</name>
    <dbReference type="NCBI Taxonomy" id="36200"/>
    <lineage>
        <taxon>Eukaryota</taxon>
        <taxon>Metazoa</taxon>
        <taxon>Chordata</taxon>
        <taxon>Craniata</taxon>
        <taxon>Vertebrata</taxon>
        <taxon>Euteleostomi</taxon>
        <taxon>Actinopterygii</taxon>
        <taxon>Neopterygii</taxon>
        <taxon>Teleostei</taxon>
        <taxon>Neoteleostei</taxon>
        <taxon>Acanthomorphata</taxon>
        <taxon>Eupercaria</taxon>
        <taxon>Perciformes</taxon>
        <taxon>Notothenioidei</taxon>
        <taxon>Nototheniidae</taxon>
        <taxon>Dissostichus</taxon>
    </lineage>
</organism>
<dbReference type="InterPro" id="IPR017850">
    <property type="entry name" value="Alkaline_phosphatase_core_sf"/>
</dbReference>
<reference evidence="8 9" key="1">
    <citation type="submission" date="2020-03" db="EMBL/GenBank/DDBJ databases">
        <title>Dissostichus mawsoni Genome sequencing and assembly.</title>
        <authorList>
            <person name="Park H."/>
        </authorList>
    </citation>
    <scope>NUCLEOTIDE SEQUENCE [LARGE SCALE GENOMIC DNA]</scope>
    <source>
        <strain evidence="8">DM0001</strain>
        <tissue evidence="8">Muscle</tissue>
    </source>
</reference>
<evidence type="ECO:0000256" key="5">
    <source>
        <dbReference type="ARBA" id="ARBA00022801"/>
    </source>
</evidence>
<comment type="cofactor">
    <cofactor evidence="1">
        <name>Ca(2+)</name>
        <dbReference type="ChEBI" id="CHEBI:29108"/>
    </cofactor>
</comment>
<gene>
    <name evidence="8" type="ORF">F7725_014082</name>
</gene>
<evidence type="ECO:0000256" key="4">
    <source>
        <dbReference type="ARBA" id="ARBA00022729"/>
    </source>
</evidence>
<keyword evidence="3" id="KW-0479">Metal-binding</keyword>